<protein>
    <submittedName>
        <fullName evidence="2">Uncharacterized protein</fullName>
    </submittedName>
</protein>
<dbReference type="EMBL" id="WKJQ01000001">
    <property type="protein sequence ID" value="MRW97265.1"/>
    <property type="molecule type" value="Genomic_DNA"/>
</dbReference>
<sequence length="85" mass="9739">MSTDTIQRVGSIVERTEQRHELVVVTKWRTSADTSLEDLTSFDQNRRRFWRCRACGREQPTTNKFDAACPTSTMSDDSPPVQTSD</sequence>
<dbReference type="RefSeq" id="WP_151112410.1">
    <property type="nucleotide sequence ID" value="NZ_WKJQ01000001.1"/>
</dbReference>
<dbReference type="Proteomes" id="UP000443423">
    <property type="component" value="Unassembled WGS sequence"/>
</dbReference>
<organism evidence="2 3">
    <name type="scientific">Haloferax marinum</name>
    <dbReference type="NCBI Taxonomy" id="2666143"/>
    <lineage>
        <taxon>Archaea</taxon>
        <taxon>Methanobacteriati</taxon>
        <taxon>Methanobacteriota</taxon>
        <taxon>Stenosarchaea group</taxon>
        <taxon>Halobacteria</taxon>
        <taxon>Halobacteriales</taxon>
        <taxon>Haloferacaceae</taxon>
        <taxon>Haloferax</taxon>
    </lineage>
</organism>
<name>A0A6A8G940_9EURY</name>
<evidence type="ECO:0000313" key="3">
    <source>
        <dbReference type="Proteomes" id="UP000443423"/>
    </source>
</evidence>
<dbReference type="OrthoDB" id="283954at2157"/>
<feature type="region of interest" description="Disordered" evidence="1">
    <location>
        <begin position="61"/>
        <end position="85"/>
    </location>
</feature>
<evidence type="ECO:0000256" key="1">
    <source>
        <dbReference type="SAM" id="MobiDB-lite"/>
    </source>
</evidence>
<accession>A0A6A8G940</accession>
<evidence type="ECO:0000313" key="2">
    <source>
        <dbReference type="EMBL" id="MRW97265.1"/>
    </source>
</evidence>
<keyword evidence="3" id="KW-1185">Reference proteome</keyword>
<reference evidence="2 3" key="1">
    <citation type="submission" date="2019-11" db="EMBL/GenBank/DDBJ databases">
        <title>Whole genome sequence of Haloferax sp. MBLA0078.</title>
        <authorList>
            <person name="Seo M.-J."/>
            <person name="Cho E.-S."/>
        </authorList>
    </citation>
    <scope>NUCLEOTIDE SEQUENCE [LARGE SCALE GENOMIC DNA]</scope>
    <source>
        <strain evidence="2 3">MBLA0078</strain>
    </source>
</reference>
<comment type="caution">
    <text evidence="2">The sequence shown here is derived from an EMBL/GenBank/DDBJ whole genome shotgun (WGS) entry which is preliminary data.</text>
</comment>
<proteinExistence type="predicted"/>
<gene>
    <name evidence="2" type="ORF">GJR99_11870</name>
</gene>
<dbReference type="AlphaFoldDB" id="A0A6A8G940"/>